<evidence type="ECO:0000256" key="4">
    <source>
        <dbReference type="ARBA" id="ARBA00022833"/>
    </source>
</evidence>
<keyword evidence="5 6" id="KW-0040">ANK repeat</keyword>
<dbReference type="Gene3D" id="1.25.40.20">
    <property type="entry name" value="Ankyrin repeat-containing domain"/>
    <property type="match status" value="2"/>
</dbReference>
<dbReference type="SUPFAM" id="SSF48403">
    <property type="entry name" value="Ankyrin repeat"/>
    <property type="match status" value="1"/>
</dbReference>
<dbReference type="OrthoDB" id="546633at2759"/>
<dbReference type="Pfam" id="PF00023">
    <property type="entry name" value="Ank"/>
    <property type="match status" value="2"/>
</dbReference>
<feature type="chain" id="PRO_5012513037" description="RING-type domain-containing protein" evidence="9">
    <location>
        <begin position="25"/>
        <end position="859"/>
    </location>
</feature>
<dbReference type="InterPro" id="IPR001841">
    <property type="entry name" value="Znf_RING"/>
</dbReference>
<keyword evidence="12" id="KW-1185">Reference proteome</keyword>
<evidence type="ECO:0000256" key="8">
    <source>
        <dbReference type="SAM" id="MobiDB-lite"/>
    </source>
</evidence>
<dbReference type="PROSITE" id="PS00518">
    <property type="entry name" value="ZF_RING_1"/>
    <property type="match status" value="1"/>
</dbReference>
<keyword evidence="3 7" id="KW-0863">Zinc-finger</keyword>
<dbReference type="PANTHER" id="PTHR23206">
    <property type="entry name" value="MASK PROTEIN"/>
    <property type="match status" value="1"/>
</dbReference>
<evidence type="ECO:0000259" key="10">
    <source>
        <dbReference type="PROSITE" id="PS50089"/>
    </source>
</evidence>
<accession>A0A250XKV4</accession>
<keyword evidence="2" id="KW-0677">Repeat</keyword>
<feature type="signal peptide" evidence="9">
    <location>
        <begin position="1"/>
        <end position="24"/>
    </location>
</feature>
<name>A0A250XKV4_9CHLO</name>
<dbReference type="AlphaFoldDB" id="A0A250XKV4"/>
<evidence type="ECO:0000313" key="12">
    <source>
        <dbReference type="Proteomes" id="UP000232323"/>
    </source>
</evidence>
<evidence type="ECO:0000256" key="2">
    <source>
        <dbReference type="ARBA" id="ARBA00022737"/>
    </source>
</evidence>
<keyword evidence="4" id="KW-0862">Zinc</keyword>
<dbReference type="GO" id="GO:0008270">
    <property type="term" value="F:zinc ion binding"/>
    <property type="evidence" value="ECO:0007669"/>
    <property type="project" value="UniProtKB-KW"/>
</dbReference>
<dbReference type="Pfam" id="PF12796">
    <property type="entry name" value="Ank_2"/>
    <property type="match status" value="1"/>
</dbReference>
<dbReference type="PROSITE" id="PS50088">
    <property type="entry name" value="ANK_REPEAT"/>
    <property type="match status" value="4"/>
</dbReference>
<keyword evidence="9" id="KW-0732">Signal</keyword>
<protein>
    <recommendedName>
        <fullName evidence="10">RING-type domain-containing protein</fullName>
    </recommendedName>
</protein>
<dbReference type="Gene3D" id="3.30.40.10">
    <property type="entry name" value="Zinc/RING finger domain, C3HC4 (zinc finger)"/>
    <property type="match status" value="1"/>
</dbReference>
<dbReference type="GO" id="GO:0005737">
    <property type="term" value="C:cytoplasm"/>
    <property type="evidence" value="ECO:0007669"/>
    <property type="project" value="TreeGrafter"/>
</dbReference>
<dbReference type="SUPFAM" id="SSF57850">
    <property type="entry name" value="RING/U-box"/>
    <property type="match status" value="1"/>
</dbReference>
<dbReference type="PROSITE" id="PS50297">
    <property type="entry name" value="ANK_REP_REGION"/>
    <property type="match status" value="4"/>
</dbReference>
<gene>
    <name evidence="11" type="ORF">CEUSTIGMA_g10855.t1</name>
</gene>
<evidence type="ECO:0000256" key="3">
    <source>
        <dbReference type="ARBA" id="ARBA00022771"/>
    </source>
</evidence>
<feature type="repeat" description="ANK" evidence="6">
    <location>
        <begin position="274"/>
        <end position="296"/>
    </location>
</feature>
<dbReference type="STRING" id="1157962.A0A250XKV4"/>
<feature type="repeat" description="ANK" evidence="6">
    <location>
        <begin position="185"/>
        <end position="207"/>
    </location>
</feature>
<evidence type="ECO:0000256" key="1">
    <source>
        <dbReference type="ARBA" id="ARBA00022723"/>
    </source>
</evidence>
<evidence type="ECO:0000256" key="9">
    <source>
        <dbReference type="SAM" id="SignalP"/>
    </source>
</evidence>
<feature type="domain" description="RING-type" evidence="10">
    <location>
        <begin position="803"/>
        <end position="845"/>
    </location>
</feature>
<feature type="repeat" description="ANK" evidence="6">
    <location>
        <begin position="229"/>
        <end position="261"/>
    </location>
</feature>
<feature type="region of interest" description="Disordered" evidence="8">
    <location>
        <begin position="635"/>
        <end position="734"/>
    </location>
</feature>
<sequence>MSILNSPSLLIFLALDSAITHAGGAIVREFPDSLTFTTLYLEAKHLKLPENIMLDCFSCFRKKEEKTFIQAVRDGNHSVAQTTLHDNPGLAKSVTLVDKKNALHLAAEEGHLVVMIAVLEILTCQESVRNTENGDGDESESIQRILNAQDARGQTPLFMASALGHTDCVRLLLTNGADRNVADLRGNLPLHMAAWWGHLSIVFMLLDFSLPEGHDEAATARAVNCGNITGLTPLHLAVWGRRSGIMQILLQHDADINLKSGNTPQPDVLLPCPSGSTPLHLAAARGSVEICKLLLKTHYERVVEPLLLESGSAAAAAAASLATPDDPRMQVNDLMQMPYQIAQRLGFAPLAMLLRPTISLSRLFGEIDRHTPRIYGAPSLKSIATEAVNRKLAADLEALMNEMKDLSLNATPLLENSDLHSSSKHIRRKSRSKSAKDRRRSKRRPPPSELVISADVEGGGLEGIRSPSASMIRSPLSPIAPITPEAVLSPGAENSRPSSRLQGRRLSFGVSAHTNLGLGGSGGGGGLDVLPGLVAEEQTGADAETQLLQQQMEELMQLSSPQGLDTSSAVAADADATTSLSGQAVATTASATGGAGRTGASQQTSGVVVLSGVPEVEVVRVPGEANVYILSPRTPNTKSAARTTSSPSVLEIRGEDQEMAEEEEGGSSWGHKVVGGGGSSRPSSTQPTTVLRRVDDDTEDNAVANAQLLGAEEETGQQKDGNSGTSDGSLGPLDDLDQIERRLGLAGEINEQPCATGGGAQDCERNDAAGMQAGDVEGHGILPATTCDLLALADSSGSMDEECGVCLEEIPALEISPCKHSICGPCALKICTADIKKPSLCPFCRSLICGFTRTPPREG</sequence>
<keyword evidence="1" id="KW-0479">Metal-binding</keyword>
<dbReference type="EMBL" id="BEGY01000099">
    <property type="protein sequence ID" value="GAX83430.1"/>
    <property type="molecule type" value="Genomic_DNA"/>
</dbReference>
<reference evidence="11 12" key="1">
    <citation type="submission" date="2017-08" db="EMBL/GenBank/DDBJ databases">
        <title>Acidophilic green algal genome provides insights into adaptation to an acidic environment.</title>
        <authorList>
            <person name="Hirooka S."/>
            <person name="Hirose Y."/>
            <person name="Kanesaki Y."/>
            <person name="Higuchi S."/>
            <person name="Fujiwara T."/>
            <person name="Onuma R."/>
            <person name="Era A."/>
            <person name="Ohbayashi R."/>
            <person name="Uzuka A."/>
            <person name="Nozaki H."/>
            <person name="Yoshikawa H."/>
            <person name="Miyagishima S.Y."/>
        </authorList>
    </citation>
    <scope>NUCLEOTIDE SEQUENCE [LARGE SCALE GENOMIC DNA]</scope>
    <source>
        <strain evidence="11 12">NIES-2499</strain>
    </source>
</reference>
<dbReference type="Proteomes" id="UP000232323">
    <property type="component" value="Unassembled WGS sequence"/>
</dbReference>
<evidence type="ECO:0000256" key="6">
    <source>
        <dbReference type="PROSITE-ProRule" id="PRU00023"/>
    </source>
</evidence>
<dbReference type="GO" id="GO:0045087">
    <property type="term" value="P:innate immune response"/>
    <property type="evidence" value="ECO:0007669"/>
    <property type="project" value="TreeGrafter"/>
</dbReference>
<feature type="compositionally biased region" description="Low complexity" evidence="8">
    <location>
        <begin position="723"/>
        <end position="733"/>
    </location>
</feature>
<dbReference type="InterPro" id="IPR002110">
    <property type="entry name" value="Ankyrin_rpt"/>
</dbReference>
<feature type="compositionally biased region" description="Basic residues" evidence="8">
    <location>
        <begin position="422"/>
        <end position="445"/>
    </location>
</feature>
<organism evidence="11 12">
    <name type="scientific">Chlamydomonas eustigma</name>
    <dbReference type="NCBI Taxonomy" id="1157962"/>
    <lineage>
        <taxon>Eukaryota</taxon>
        <taxon>Viridiplantae</taxon>
        <taxon>Chlorophyta</taxon>
        <taxon>core chlorophytes</taxon>
        <taxon>Chlorophyceae</taxon>
        <taxon>CS clade</taxon>
        <taxon>Chlamydomonadales</taxon>
        <taxon>Chlamydomonadaceae</taxon>
        <taxon>Chlamydomonas</taxon>
    </lineage>
</organism>
<dbReference type="PRINTS" id="PR01415">
    <property type="entry name" value="ANKYRIN"/>
</dbReference>
<comment type="caution">
    <text evidence="11">The sequence shown here is derived from an EMBL/GenBank/DDBJ whole genome shotgun (WGS) entry which is preliminary data.</text>
</comment>
<evidence type="ECO:0000313" key="11">
    <source>
        <dbReference type="EMBL" id="GAX83430.1"/>
    </source>
</evidence>
<dbReference type="InterPro" id="IPR051631">
    <property type="entry name" value="Ankyrin-KH/SAM_domain"/>
</dbReference>
<evidence type="ECO:0000256" key="5">
    <source>
        <dbReference type="ARBA" id="ARBA00023043"/>
    </source>
</evidence>
<dbReference type="InterPro" id="IPR017907">
    <property type="entry name" value="Znf_RING_CS"/>
</dbReference>
<dbReference type="PROSITE" id="PS50089">
    <property type="entry name" value="ZF_RING_2"/>
    <property type="match status" value="1"/>
</dbReference>
<feature type="compositionally biased region" description="Polar residues" evidence="8">
    <location>
        <begin position="635"/>
        <end position="648"/>
    </location>
</feature>
<dbReference type="InterPro" id="IPR036770">
    <property type="entry name" value="Ankyrin_rpt-contain_sf"/>
</dbReference>
<feature type="repeat" description="ANK" evidence="6">
    <location>
        <begin position="152"/>
        <end position="184"/>
    </location>
</feature>
<dbReference type="PANTHER" id="PTHR23206:SF7">
    <property type="entry name" value="PROTEIN KINASE DOMAIN-CONTAINING PROTEIN"/>
    <property type="match status" value="1"/>
</dbReference>
<evidence type="ECO:0000256" key="7">
    <source>
        <dbReference type="PROSITE-ProRule" id="PRU00175"/>
    </source>
</evidence>
<feature type="region of interest" description="Disordered" evidence="8">
    <location>
        <begin position="417"/>
        <end position="452"/>
    </location>
</feature>
<proteinExistence type="predicted"/>
<dbReference type="InterPro" id="IPR013083">
    <property type="entry name" value="Znf_RING/FYVE/PHD"/>
</dbReference>
<dbReference type="SMART" id="SM00248">
    <property type="entry name" value="ANK"/>
    <property type="match status" value="5"/>
</dbReference>